<dbReference type="GO" id="GO:0046872">
    <property type="term" value="F:metal ion binding"/>
    <property type="evidence" value="ECO:0007669"/>
    <property type="project" value="UniProtKB-KW"/>
</dbReference>
<dbReference type="Gene3D" id="3.60.21.10">
    <property type="match status" value="1"/>
</dbReference>
<dbReference type="Pfam" id="PF12850">
    <property type="entry name" value="Metallophos_2"/>
    <property type="match status" value="1"/>
</dbReference>
<evidence type="ECO:0000259" key="3">
    <source>
        <dbReference type="Pfam" id="PF12850"/>
    </source>
</evidence>
<sequence>MKLLFASDLHGSAYYTEKLKELYEKEKAEKLILLGDLLYHGPRNDLPRDYAPKRVIEILNGMQEEILAVRGNCEAEVDQMVLQFPVMAEYAVLWLDGHMVFLTHGHHFNEENLPMLHQGDVLIHGHTHLHCAVNRGNYYFCNPGSMSIPKGDGIHSYMVYEDGVFTVKDLEGGVLETLDIRA</sequence>
<protein>
    <recommendedName>
        <fullName evidence="2">Phosphoesterase</fullName>
        <ecNumber evidence="2">3.1.4.-</ecNumber>
    </recommendedName>
</protein>
<dbReference type="SUPFAM" id="SSF56300">
    <property type="entry name" value="Metallo-dependent phosphatases"/>
    <property type="match status" value="1"/>
</dbReference>
<keyword evidence="2" id="KW-0479">Metal-binding</keyword>
<evidence type="ECO:0000313" key="5">
    <source>
        <dbReference type="Proteomes" id="UP000824209"/>
    </source>
</evidence>
<evidence type="ECO:0000256" key="1">
    <source>
        <dbReference type="ARBA" id="ARBA00008950"/>
    </source>
</evidence>
<reference evidence="4" key="1">
    <citation type="journal article" date="2021" name="PeerJ">
        <title>Extensive microbial diversity within the chicken gut microbiome revealed by metagenomics and culture.</title>
        <authorList>
            <person name="Gilroy R."/>
            <person name="Ravi A."/>
            <person name="Getino M."/>
            <person name="Pursley I."/>
            <person name="Horton D.L."/>
            <person name="Alikhan N.F."/>
            <person name="Baker D."/>
            <person name="Gharbi K."/>
            <person name="Hall N."/>
            <person name="Watson M."/>
            <person name="Adriaenssens E.M."/>
            <person name="Foster-Nyarko E."/>
            <person name="Jarju S."/>
            <person name="Secka A."/>
            <person name="Antonio M."/>
            <person name="Oren A."/>
            <person name="Chaudhuri R.R."/>
            <person name="La Ragione R."/>
            <person name="Hildebrand F."/>
            <person name="Pallen M.J."/>
        </authorList>
    </citation>
    <scope>NUCLEOTIDE SEQUENCE</scope>
    <source>
        <strain evidence="4">ChiBcec8-14828</strain>
    </source>
</reference>
<dbReference type="InterPro" id="IPR000979">
    <property type="entry name" value="Phosphodiesterase_MJ0936/Vps29"/>
</dbReference>
<dbReference type="InterPro" id="IPR029052">
    <property type="entry name" value="Metallo-depent_PP-like"/>
</dbReference>
<dbReference type="EC" id="3.1.4.-" evidence="2"/>
<feature type="domain" description="Calcineurin-like phosphoesterase" evidence="3">
    <location>
        <begin position="1"/>
        <end position="160"/>
    </location>
</feature>
<evidence type="ECO:0000313" key="4">
    <source>
        <dbReference type="EMBL" id="HJB40060.1"/>
    </source>
</evidence>
<proteinExistence type="inferred from homology"/>
<dbReference type="NCBIfam" id="TIGR00040">
    <property type="entry name" value="yfcE"/>
    <property type="match status" value="1"/>
</dbReference>
<dbReference type="InterPro" id="IPR024654">
    <property type="entry name" value="Calcineurin-like_PHP_lpxH"/>
</dbReference>
<dbReference type="NCBIfam" id="NF006988">
    <property type="entry name" value="PRK09453.1"/>
    <property type="match status" value="1"/>
</dbReference>
<dbReference type="PANTHER" id="PTHR11124">
    <property type="entry name" value="VACUOLAR SORTING PROTEIN VPS29"/>
    <property type="match status" value="1"/>
</dbReference>
<dbReference type="GO" id="GO:0016787">
    <property type="term" value="F:hydrolase activity"/>
    <property type="evidence" value="ECO:0007669"/>
    <property type="project" value="UniProtKB-UniRule"/>
</dbReference>
<gene>
    <name evidence="4" type="primary">yfcE</name>
    <name evidence="4" type="ORF">H9943_06650</name>
</gene>
<dbReference type="AlphaFoldDB" id="A0A9D2M376"/>
<comment type="similarity">
    <text evidence="1 2">Belongs to the metallophosphoesterase superfamily. YfcE family.</text>
</comment>
<evidence type="ECO:0000256" key="2">
    <source>
        <dbReference type="RuleBase" id="RU362039"/>
    </source>
</evidence>
<dbReference type="Proteomes" id="UP000824209">
    <property type="component" value="Unassembled WGS sequence"/>
</dbReference>
<dbReference type="EMBL" id="DWYA01000057">
    <property type="protein sequence ID" value="HJB40060.1"/>
    <property type="molecule type" value="Genomic_DNA"/>
</dbReference>
<accession>A0A9D2M376</accession>
<comment type="cofactor">
    <cofactor evidence="2">
        <name>a divalent metal cation</name>
        <dbReference type="ChEBI" id="CHEBI:60240"/>
    </cofactor>
</comment>
<name>A0A9D2M376_9FIRM</name>
<reference evidence="4" key="2">
    <citation type="submission" date="2021-04" db="EMBL/GenBank/DDBJ databases">
        <authorList>
            <person name="Gilroy R."/>
        </authorList>
    </citation>
    <scope>NUCLEOTIDE SEQUENCE</scope>
    <source>
        <strain evidence="4">ChiBcec8-14828</strain>
    </source>
</reference>
<organism evidence="4 5">
    <name type="scientific">Candidatus Ruthenibacterium avium</name>
    <dbReference type="NCBI Taxonomy" id="2838751"/>
    <lineage>
        <taxon>Bacteria</taxon>
        <taxon>Bacillati</taxon>
        <taxon>Bacillota</taxon>
        <taxon>Clostridia</taxon>
        <taxon>Eubacteriales</taxon>
        <taxon>Oscillospiraceae</taxon>
        <taxon>Ruthenibacterium</taxon>
    </lineage>
</organism>
<keyword evidence="4" id="KW-0378">Hydrolase</keyword>
<comment type="caution">
    <text evidence="4">The sequence shown here is derived from an EMBL/GenBank/DDBJ whole genome shotgun (WGS) entry which is preliminary data.</text>
</comment>